<evidence type="ECO:0000313" key="2">
    <source>
        <dbReference type="EMBL" id="RDJ05055.1"/>
    </source>
</evidence>
<accession>A0A370KHP5</accession>
<dbReference type="EMBL" id="NAAC01000033">
    <property type="protein sequence ID" value="RDJ05055.1"/>
    <property type="molecule type" value="Genomic_DNA"/>
</dbReference>
<dbReference type="InterPro" id="IPR022060">
    <property type="entry name" value="DUF3616"/>
</dbReference>
<sequence>MSEVNVSTLHLARRIVLDYVAPPPGILENLSGCAANESHLWTVSDEGRSIERLERHMSGYRFDAPIPLDDLIPGIPGDPDDELDLESLDFADSMLWICGSHCKARRKPQGSEQVSPVIRERNSRRLLARIKFQEDGQTPSGADFLPFDGVESLRDHLEKDPFLSPYKDLPTKEGGFDIEGLAVVNDNVFLGLRGPVVGGFAVIVELALNSAFRIVSHKLHFVDLGGLAVRELARNGSSMLIIAGPVGEALGPFSLQTWQPGASHTERILTWDTIAEKPEGMCCATIDGEIGLLLLHDSPSARINGAKYEADWLVP</sequence>
<evidence type="ECO:0000313" key="3">
    <source>
        <dbReference type="Proteomes" id="UP000254939"/>
    </source>
</evidence>
<dbReference type="OrthoDB" id="423529at2"/>
<dbReference type="RefSeq" id="WP_114715051.1">
    <property type="nucleotide sequence ID" value="NZ_KZ857266.1"/>
</dbReference>
<comment type="caution">
    <text evidence="2">The sequence shown here is derived from an EMBL/GenBank/DDBJ whole genome shotgun (WGS) entry which is preliminary data.</text>
</comment>
<dbReference type="Pfam" id="PF12275">
    <property type="entry name" value="DUF3616"/>
    <property type="match status" value="1"/>
</dbReference>
<protein>
    <recommendedName>
        <fullName evidence="1">DUF3616 domain-containing protein</fullName>
    </recommendedName>
</protein>
<gene>
    <name evidence="2" type="ORF">B5K06_26145</name>
</gene>
<proteinExistence type="predicted"/>
<dbReference type="AlphaFoldDB" id="A0A370KHP5"/>
<dbReference type="Proteomes" id="UP000254939">
    <property type="component" value="Unassembled WGS sequence"/>
</dbReference>
<organism evidence="2 3">
    <name type="scientific">Rhizobium grahamii</name>
    <dbReference type="NCBI Taxonomy" id="1120045"/>
    <lineage>
        <taxon>Bacteria</taxon>
        <taxon>Pseudomonadati</taxon>
        <taxon>Pseudomonadota</taxon>
        <taxon>Alphaproteobacteria</taxon>
        <taxon>Hyphomicrobiales</taxon>
        <taxon>Rhizobiaceae</taxon>
        <taxon>Rhizobium/Agrobacterium group</taxon>
        <taxon>Rhizobium</taxon>
    </lineage>
</organism>
<evidence type="ECO:0000259" key="1">
    <source>
        <dbReference type="Pfam" id="PF12275"/>
    </source>
</evidence>
<reference evidence="2 3" key="1">
    <citation type="submission" date="2017-03" db="EMBL/GenBank/DDBJ databases">
        <title>Genome analysis of Rhizobial strains effectives or ineffectives for nitrogen fixation isolated from bean seeds.</title>
        <authorList>
            <person name="Peralta H."/>
            <person name="Aguilar-Vera A."/>
            <person name="Mora Y."/>
            <person name="Vargas-Lagunas C."/>
            <person name="Girard L."/>
            <person name="Mora J."/>
        </authorList>
    </citation>
    <scope>NUCLEOTIDE SEQUENCE [LARGE SCALE GENOMIC DNA]</scope>
    <source>
        <strain evidence="2 3">CCGM3</strain>
    </source>
</reference>
<feature type="domain" description="DUF3616" evidence="1">
    <location>
        <begin position="29"/>
        <end position="301"/>
    </location>
</feature>
<name>A0A370KHP5_9HYPH</name>